<protein>
    <submittedName>
        <fullName evidence="2">Malonic semialdehyde reductase</fullName>
        <ecNumber evidence="2">1.1.1.298</ecNumber>
    </submittedName>
</protein>
<keyword evidence="2" id="KW-0560">Oxidoreductase</keyword>
<evidence type="ECO:0000313" key="2">
    <source>
        <dbReference type="EMBL" id="NLS10832.1"/>
    </source>
</evidence>
<comment type="caution">
    <text evidence="2">The sequence shown here is derived from an EMBL/GenBank/DDBJ whole genome shotgun (WGS) entry which is preliminary data.</text>
</comment>
<keyword evidence="3" id="KW-1185">Reference proteome</keyword>
<dbReference type="RefSeq" id="WP_168888318.1">
    <property type="nucleotide sequence ID" value="NZ_JABAHY010000015.1"/>
</dbReference>
<dbReference type="InterPro" id="IPR050461">
    <property type="entry name" value="Nitroreductase_HadB/RutE"/>
</dbReference>
<evidence type="ECO:0000313" key="3">
    <source>
        <dbReference type="Proteomes" id="UP000523139"/>
    </source>
</evidence>
<dbReference type="Gene3D" id="3.40.109.10">
    <property type="entry name" value="NADH Oxidase"/>
    <property type="match status" value="1"/>
</dbReference>
<dbReference type="InterPro" id="IPR000415">
    <property type="entry name" value="Nitroreductase-like"/>
</dbReference>
<reference evidence="2 3" key="1">
    <citation type="submission" date="2020-04" db="EMBL/GenBank/DDBJ databases">
        <title>Nesterenkonia sp. nov., isolated from marine sediment.</title>
        <authorList>
            <person name="Zhang G."/>
        </authorList>
    </citation>
    <scope>NUCLEOTIDE SEQUENCE [LARGE SCALE GENOMIC DNA]</scope>
    <source>
        <strain evidence="2 3">MY13</strain>
    </source>
</reference>
<dbReference type="AlphaFoldDB" id="A0A7X8TLY6"/>
<organism evidence="2 3">
    <name type="scientific">Nesterenkonia sedimenti</name>
    <dbReference type="NCBI Taxonomy" id="1463632"/>
    <lineage>
        <taxon>Bacteria</taxon>
        <taxon>Bacillati</taxon>
        <taxon>Actinomycetota</taxon>
        <taxon>Actinomycetes</taxon>
        <taxon>Micrococcales</taxon>
        <taxon>Micrococcaceae</taxon>
        <taxon>Nesterenkonia</taxon>
    </lineage>
</organism>
<dbReference type="NCBIfam" id="NF003768">
    <property type="entry name" value="PRK05365.1"/>
    <property type="match status" value="1"/>
</dbReference>
<dbReference type="EC" id="1.1.1.298" evidence="2"/>
<proteinExistence type="predicted"/>
<sequence>MTATATAEPRLDQGALDSLFADAHTVHKFSSEPVDPEVVQRAYEDLRWAPTAFNAQPLRLTVLTPGAEREAVVEHFMEANRQKSLEAPLTVIAAYTEDWHEHMPQLAPQNEGAREKFGTQEKMRKVVGEQSALIQVGYLILALRARGLEVGPMTGLSPAGIDSVVHTENGWKTLVAINIGLPAADGAVRPRGGRLEFEQASQVF</sequence>
<dbReference type="EMBL" id="JABAHY010000015">
    <property type="protein sequence ID" value="NLS10832.1"/>
    <property type="molecule type" value="Genomic_DNA"/>
</dbReference>
<name>A0A7X8TLY6_9MICC</name>
<dbReference type="GO" id="GO:0035527">
    <property type="term" value="F:3-hydroxypropionate dehydrogenase (NADP+) activity"/>
    <property type="evidence" value="ECO:0007669"/>
    <property type="project" value="UniProtKB-EC"/>
</dbReference>
<dbReference type="Proteomes" id="UP000523139">
    <property type="component" value="Unassembled WGS sequence"/>
</dbReference>
<dbReference type="PANTHER" id="PTHR43543:SF1">
    <property type="entry name" value="MALONIC SEMIALDEHYDE REDUCTASE RUTE-RELATED"/>
    <property type="match status" value="1"/>
</dbReference>
<gene>
    <name evidence="2" type="ORF">HGQ17_12685</name>
</gene>
<accession>A0A7X8TLY6</accession>
<feature type="domain" description="Nitroreductase" evidence="1">
    <location>
        <begin position="24"/>
        <end position="180"/>
    </location>
</feature>
<dbReference type="SUPFAM" id="SSF55469">
    <property type="entry name" value="FMN-dependent nitroreductase-like"/>
    <property type="match status" value="1"/>
</dbReference>
<dbReference type="InterPro" id="IPR029479">
    <property type="entry name" value="Nitroreductase"/>
</dbReference>
<evidence type="ECO:0000259" key="1">
    <source>
        <dbReference type="Pfam" id="PF00881"/>
    </source>
</evidence>
<dbReference type="Pfam" id="PF00881">
    <property type="entry name" value="Nitroreductase"/>
    <property type="match status" value="1"/>
</dbReference>
<dbReference type="PANTHER" id="PTHR43543">
    <property type="entry name" value="MALONIC SEMIALDEHYDE REDUCTASE RUTE-RELATED"/>
    <property type="match status" value="1"/>
</dbReference>